<protein>
    <submittedName>
        <fullName evidence="2">Gas vesicle protein GvpO</fullName>
    </submittedName>
</protein>
<evidence type="ECO:0000313" key="3">
    <source>
        <dbReference type="Proteomes" id="UP000284824"/>
    </source>
</evidence>
<proteinExistence type="predicted"/>
<dbReference type="OrthoDB" id="163447at2"/>
<dbReference type="RefSeq" id="WP_127932817.1">
    <property type="nucleotide sequence ID" value="NZ_SAUN01000001.1"/>
</dbReference>
<accession>A0A438M4D3</accession>
<dbReference type="GO" id="GO:0031412">
    <property type="term" value="P:gas vesicle organization"/>
    <property type="evidence" value="ECO:0007669"/>
    <property type="project" value="InterPro"/>
</dbReference>
<sequence>MPARRDAPKDTEHADGATGRRPSRALPAAAAGEAGLRHITDLTAKEVEGATRVQPVEDGWVVEVEVVEDHRIPSSGDILALYEAELDGEGNLLSYQRKRRYRRGNSTNL</sequence>
<dbReference type="InterPro" id="IPR008634">
    <property type="entry name" value="Gas-vesicle_GvpO"/>
</dbReference>
<feature type="compositionally biased region" description="Basic and acidic residues" evidence="1">
    <location>
        <begin position="1"/>
        <end position="15"/>
    </location>
</feature>
<gene>
    <name evidence="2" type="ORF">EDD27_2845</name>
</gene>
<dbReference type="AlphaFoldDB" id="A0A438M4D3"/>
<feature type="region of interest" description="Disordered" evidence="1">
    <location>
        <begin position="1"/>
        <end position="31"/>
    </location>
</feature>
<evidence type="ECO:0000313" key="2">
    <source>
        <dbReference type="EMBL" id="RVX40437.1"/>
    </source>
</evidence>
<reference evidence="2 3" key="1">
    <citation type="submission" date="2019-01" db="EMBL/GenBank/DDBJ databases">
        <title>Sequencing the genomes of 1000 actinobacteria strains.</title>
        <authorList>
            <person name="Klenk H.-P."/>
        </authorList>
    </citation>
    <scope>NUCLEOTIDE SEQUENCE [LARGE SCALE GENOMIC DNA]</scope>
    <source>
        <strain evidence="2 3">DSM 43925</strain>
    </source>
</reference>
<comment type="caution">
    <text evidence="2">The sequence shown here is derived from an EMBL/GenBank/DDBJ whole genome shotgun (WGS) entry which is preliminary data.</text>
</comment>
<name>A0A438M4D3_9ACTN</name>
<dbReference type="Proteomes" id="UP000284824">
    <property type="component" value="Unassembled WGS sequence"/>
</dbReference>
<dbReference type="EMBL" id="SAUN01000001">
    <property type="protein sequence ID" value="RVX40437.1"/>
    <property type="molecule type" value="Genomic_DNA"/>
</dbReference>
<evidence type="ECO:0000256" key="1">
    <source>
        <dbReference type="SAM" id="MobiDB-lite"/>
    </source>
</evidence>
<dbReference type="Pfam" id="PF05800">
    <property type="entry name" value="GvpO"/>
    <property type="match status" value="1"/>
</dbReference>
<keyword evidence="3" id="KW-1185">Reference proteome</keyword>
<organism evidence="2 3">
    <name type="scientific">Nonomuraea polychroma</name>
    <dbReference type="NCBI Taxonomy" id="46176"/>
    <lineage>
        <taxon>Bacteria</taxon>
        <taxon>Bacillati</taxon>
        <taxon>Actinomycetota</taxon>
        <taxon>Actinomycetes</taxon>
        <taxon>Streptosporangiales</taxon>
        <taxon>Streptosporangiaceae</taxon>
        <taxon>Nonomuraea</taxon>
    </lineage>
</organism>